<dbReference type="EC" id="3.1.26.5" evidence="7 8"/>
<dbReference type="Proteomes" id="UP000824112">
    <property type="component" value="Unassembled WGS sequence"/>
</dbReference>
<accession>A0A9D1SCM4</accession>
<evidence type="ECO:0000256" key="6">
    <source>
        <dbReference type="ARBA" id="ARBA00022884"/>
    </source>
</evidence>
<comment type="catalytic activity">
    <reaction evidence="7">
        <text>Endonucleolytic cleavage of RNA, removing 5'-extranucleotides from tRNA precursor.</text>
        <dbReference type="EC" id="3.1.26.5"/>
    </reaction>
</comment>
<organism evidence="9 10">
    <name type="scientific">Candidatus Gallibacteroides avistercoris</name>
    <dbReference type="NCBI Taxonomy" id="2840833"/>
    <lineage>
        <taxon>Bacteria</taxon>
        <taxon>Pseudomonadati</taxon>
        <taxon>Bacteroidota</taxon>
        <taxon>Bacteroidia</taxon>
        <taxon>Bacteroidales</taxon>
        <taxon>Bacteroidaceae</taxon>
        <taxon>Bacteroidaceae incertae sedis</taxon>
        <taxon>Candidatus Gallibacteroides</taxon>
    </lineage>
</organism>
<evidence type="ECO:0000313" key="10">
    <source>
        <dbReference type="Proteomes" id="UP000824112"/>
    </source>
</evidence>
<evidence type="ECO:0000256" key="4">
    <source>
        <dbReference type="ARBA" id="ARBA00022759"/>
    </source>
</evidence>
<gene>
    <name evidence="7 9" type="primary">rnpA</name>
    <name evidence="9" type="ORF">IAB03_05290</name>
</gene>
<proteinExistence type="inferred from homology"/>
<comment type="caution">
    <text evidence="9">The sequence shown here is derived from an EMBL/GenBank/DDBJ whole genome shotgun (WGS) entry which is preliminary data.</text>
</comment>
<protein>
    <recommendedName>
        <fullName evidence="7 8">Ribonuclease P protein component</fullName>
        <shortName evidence="7">RNase P protein</shortName>
        <shortName evidence="7">RNaseP protein</shortName>
        <ecNumber evidence="7 8">3.1.26.5</ecNumber>
    </recommendedName>
    <alternativeName>
        <fullName evidence="7">Protein C5</fullName>
    </alternativeName>
</protein>
<evidence type="ECO:0000256" key="7">
    <source>
        <dbReference type="HAMAP-Rule" id="MF_00227"/>
    </source>
</evidence>
<name>A0A9D1SCM4_9BACT</name>
<dbReference type="SUPFAM" id="SSF54211">
    <property type="entry name" value="Ribosomal protein S5 domain 2-like"/>
    <property type="match status" value="1"/>
</dbReference>
<dbReference type="GO" id="GO:0004526">
    <property type="term" value="F:ribonuclease P activity"/>
    <property type="evidence" value="ECO:0007669"/>
    <property type="project" value="UniProtKB-UniRule"/>
</dbReference>
<dbReference type="AlphaFoldDB" id="A0A9D1SCM4"/>
<evidence type="ECO:0000256" key="8">
    <source>
        <dbReference type="NCBIfam" id="TIGR00188"/>
    </source>
</evidence>
<keyword evidence="3 7" id="KW-0540">Nuclease</keyword>
<sequence length="139" mass="16129">MDTRLTRNERLRGKSAIDRLFSRGRSFAVFPLRAVYSVVSVPDAPEISLLVSVSKKRFKRAVKRNKVKRLIKETFRLKKSIAAETLKESGKQVHLAILYLDKEIHPYHTFDSRMEELLKRLASEICKTNNSKEKQPQDT</sequence>
<dbReference type="Gene3D" id="3.30.230.10">
    <property type="match status" value="1"/>
</dbReference>
<evidence type="ECO:0000256" key="3">
    <source>
        <dbReference type="ARBA" id="ARBA00022722"/>
    </source>
</evidence>
<evidence type="ECO:0000256" key="5">
    <source>
        <dbReference type="ARBA" id="ARBA00022801"/>
    </source>
</evidence>
<comment type="subunit">
    <text evidence="7">Consists of a catalytic RNA component (M1 or rnpB) and a protein subunit.</text>
</comment>
<dbReference type="InterPro" id="IPR020539">
    <property type="entry name" value="RNase_P_CS"/>
</dbReference>
<keyword evidence="6 7" id="KW-0694">RNA-binding</keyword>
<evidence type="ECO:0000313" key="9">
    <source>
        <dbReference type="EMBL" id="HIU55205.1"/>
    </source>
</evidence>
<reference evidence="9" key="2">
    <citation type="journal article" date="2021" name="PeerJ">
        <title>Extensive microbial diversity within the chicken gut microbiome revealed by metagenomics and culture.</title>
        <authorList>
            <person name="Gilroy R."/>
            <person name="Ravi A."/>
            <person name="Getino M."/>
            <person name="Pursley I."/>
            <person name="Horton D.L."/>
            <person name="Alikhan N.F."/>
            <person name="Baker D."/>
            <person name="Gharbi K."/>
            <person name="Hall N."/>
            <person name="Watson M."/>
            <person name="Adriaenssens E.M."/>
            <person name="Foster-Nyarko E."/>
            <person name="Jarju S."/>
            <person name="Secka A."/>
            <person name="Antonio M."/>
            <person name="Oren A."/>
            <person name="Chaudhuri R.R."/>
            <person name="La Ragione R."/>
            <person name="Hildebrand F."/>
            <person name="Pallen M.J."/>
        </authorList>
    </citation>
    <scope>NUCLEOTIDE SEQUENCE</scope>
    <source>
        <strain evidence="9">CHK158-818</strain>
    </source>
</reference>
<dbReference type="InterPro" id="IPR020568">
    <property type="entry name" value="Ribosomal_Su5_D2-typ_SF"/>
</dbReference>
<comment type="similarity">
    <text evidence="7">Belongs to the RnpA family.</text>
</comment>
<dbReference type="EMBL" id="DVNA01000121">
    <property type="protein sequence ID" value="HIU55205.1"/>
    <property type="molecule type" value="Genomic_DNA"/>
</dbReference>
<keyword evidence="2 7" id="KW-0819">tRNA processing</keyword>
<evidence type="ECO:0000256" key="1">
    <source>
        <dbReference type="ARBA" id="ARBA00002663"/>
    </source>
</evidence>
<evidence type="ECO:0000256" key="2">
    <source>
        <dbReference type="ARBA" id="ARBA00022694"/>
    </source>
</evidence>
<dbReference type="GO" id="GO:0001682">
    <property type="term" value="P:tRNA 5'-leader removal"/>
    <property type="evidence" value="ECO:0007669"/>
    <property type="project" value="UniProtKB-UniRule"/>
</dbReference>
<dbReference type="InterPro" id="IPR014721">
    <property type="entry name" value="Ribsml_uS5_D2-typ_fold_subgr"/>
</dbReference>
<dbReference type="NCBIfam" id="TIGR00188">
    <property type="entry name" value="rnpA"/>
    <property type="match status" value="1"/>
</dbReference>
<keyword evidence="4 7" id="KW-0255">Endonuclease</keyword>
<reference evidence="9" key="1">
    <citation type="submission" date="2020-10" db="EMBL/GenBank/DDBJ databases">
        <authorList>
            <person name="Gilroy R."/>
        </authorList>
    </citation>
    <scope>NUCLEOTIDE SEQUENCE</scope>
    <source>
        <strain evidence="9">CHK158-818</strain>
    </source>
</reference>
<dbReference type="GO" id="GO:0000049">
    <property type="term" value="F:tRNA binding"/>
    <property type="evidence" value="ECO:0007669"/>
    <property type="project" value="UniProtKB-UniRule"/>
</dbReference>
<dbReference type="InterPro" id="IPR000100">
    <property type="entry name" value="RNase_P"/>
</dbReference>
<dbReference type="Pfam" id="PF00825">
    <property type="entry name" value="Ribonuclease_P"/>
    <property type="match status" value="1"/>
</dbReference>
<comment type="function">
    <text evidence="1 7">RNaseP catalyzes the removal of the 5'-leader sequence from pre-tRNA to produce the mature 5'-terminus. It can also cleave other RNA substrates such as 4.5S RNA. The protein component plays an auxiliary but essential role in vivo by binding to the 5'-leader sequence and broadening the substrate specificity of the ribozyme.</text>
</comment>
<keyword evidence="5 7" id="KW-0378">Hydrolase</keyword>
<dbReference type="HAMAP" id="MF_00227">
    <property type="entry name" value="RNase_P"/>
    <property type="match status" value="1"/>
</dbReference>
<dbReference type="PROSITE" id="PS00648">
    <property type="entry name" value="RIBONUCLEASE_P"/>
    <property type="match status" value="1"/>
</dbReference>